<keyword evidence="3" id="KW-0805">Transcription regulation</keyword>
<feature type="domain" description="Response regulatory" evidence="8">
    <location>
        <begin position="5"/>
        <end position="118"/>
    </location>
</feature>
<dbReference type="InterPro" id="IPR001789">
    <property type="entry name" value="Sig_transdc_resp-reg_receiver"/>
</dbReference>
<accession>A0ABW5RF03</accession>
<dbReference type="RefSeq" id="WP_379930546.1">
    <property type="nucleotide sequence ID" value="NZ_JBHUMM010000043.1"/>
</dbReference>
<name>A0ABW5RF03_9BACL</name>
<evidence type="ECO:0000313" key="10">
    <source>
        <dbReference type="EMBL" id="MFD2672989.1"/>
    </source>
</evidence>
<evidence type="ECO:0000256" key="4">
    <source>
        <dbReference type="ARBA" id="ARBA00023125"/>
    </source>
</evidence>
<comment type="caution">
    <text evidence="10">The sequence shown here is derived from an EMBL/GenBank/DDBJ whole genome shotgun (WGS) entry which is preliminary data.</text>
</comment>
<evidence type="ECO:0000256" key="7">
    <source>
        <dbReference type="PROSITE-ProRule" id="PRU01091"/>
    </source>
</evidence>
<evidence type="ECO:0000256" key="6">
    <source>
        <dbReference type="PROSITE-ProRule" id="PRU00169"/>
    </source>
</evidence>
<feature type="domain" description="OmpR/PhoB-type" evidence="9">
    <location>
        <begin position="131"/>
        <end position="230"/>
    </location>
</feature>
<feature type="modified residue" description="4-aspartylphosphate" evidence="6">
    <location>
        <position position="54"/>
    </location>
</feature>
<dbReference type="PANTHER" id="PTHR48111:SF52">
    <property type="entry name" value="TRANSCRIPTIONAL REGULATORY PROTEIN YVRH"/>
    <property type="match status" value="1"/>
</dbReference>
<dbReference type="Gene3D" id="6.10.250.690">
    <property type="match status" value="1"/>
</dbReference>
<evidence type="ECO:0000256" key="2">
    <source>
        <dbReference type="ARBA" id="ARBA00023012"/>
    </source>
</evidence>
<keyword evidence="2" id="KW-0902">Two-component regulatory system</keyword>
<dbReference type="Pfam" id="PF00486">
    <property type="entry name" value="Trans_reg_C"/>
    <property type="match status" value="1"/>
</dbReference>
<dbReference type="SMART" id="SM00862">
    <property type="entry name" value="Trans_reg_C"/>
    <property type="match status" value="1"/>
</dbReference>
<gene>
    <name evidence="10" type="ORF">ACFSUC_15575</name>
</gene>
<dbReference type="SMART" id="SM00448">
    <property type="entry name" value="REC"/>
    <property type="match status" value="1"/>
</dbReference>
<dbReference type="InterPro" id="IPR016032">
    <property type="entry name" value="Sig_transdc_resp-reg_C-effctor"/>
</dbReference>
<keyword evidence="5" id="KW-0804">Transcription</keyword>
<proteinExistence type="predicted"/>
<dbReference type="PANTHER" id="PTHR48111">
    <property type="entry name" value="REGULATOR OF RPOS"/>
    <property type="match status" value="1"/>
</dbReference>
<evidence type="ECO:0000256" key="1">
    <source>
        <dbReference type="ARBA" id="ARBA00022553"/>
    </source>
</evidence>
<dbReference type="Gene3D" id="3.40.50.2300">
    <property type="match status" value="1"/>
</dbReference>
<dbReference type="PROSITE" id="PS50110">
    <property type="entry name" value="RESPONSE_REGULATORY"/>
    <property type="match status" value="1"/>
</dbReference>
<dbReference type="InterPro" id="IPR001867">
    <property type="entry name" value="OmpR/PhoB-type_DNA-bd"/>
</dbReference>
<dbReference type="SUPFAM" id="SSF52172">
    <property type="entry name" value="CheY-like"/>
    <property type="match status" value="1"/>
</dbReference>
<keyword evidence="4 7" id="KW-0238">DNA-binding</keyword>
<dbReference type="EMBL" id="JBHUMM010000043">
    <property type="protein sequence ID" value="MFD2672989.1"/>
    <property type="molecule type" value="Genomic_DNA"/>
</dbReference>
<evidence type="ECO:0000259" key="9">
    <source>
        <dbReference type="PROSITE" id="PS51755"/>
    </source>
</evidence>
<evidence type="ECO:0000259" key="8">
    <source>
        <dbReference type="PROSITE" id="PS50110"/>
    </source>
</evidence>
<evidence type="ECO:0000256" key="3">
    <source>
        <dbReference type="ARBA" id="ARBA00023015"/>
    </source>
</evidence>
<protein>
    <submittedName>
        <fullName evidence="10">Response regulator</fullName>
    </submittedName>
</protein>
<dbReference type="CDD" id="cd00383">
    <property type="entry name" value="trans_reg_C"/>
    <property type="match status" value="1"/>
</dbReference>
<organism evidence="10 11">
    <name type="scientific">Marinicrinis sediminis</name>
    <dbReference type="NCBI Taxonomy" id="1652465"/>
    <lineage>
        <taxon>Bacteria</taxon>
        <taxon>Bacillati</taxon>
        <taxon>Bacillota</taxon>
        <taxon>Bacilli</taxon>
        <taxon>Bacillales</taxon>
        <taxon>Paenibacillaceae</taxon>
    </lineage>
</organism>
<dbReference type="Pfam" id="PF00072">
    <property type="entry name" value="Response_reg"/>
    <property type="match status" value="1"/>
</dbReference>
<dbReference type="PROSITE" id="PS51755">
    <property type="entry name" value="OMPR_PHOB"/>
    <property type="match status" value="1"/>
</dbReference>
<dbReference type="Proteomes" id="UP001597497">
    <property type="component" value="Unassembled WGS sequence"/>
</dbReference>
<dbReference type="InterPro" id="IPR011006">
    <property type="entry name" value="CheY-like_superfamily"/>
</dbReference>
<sequence length="230" mass="25857">MTSEKILIVDDETDILELISLYLMKEGFEVVTCQEGDQVLDMLAQHQPDLLILDVLLPGMDGIEVCRSIRKISHIPILFISCKSDDLDVILGLGVGGDDYIPKPFSPSQLVARVKAHLRRHSMIEPNQTQPDVLIFDGLEIHLSSHSVIVQQEEVNLSSKEFDLLVLLASHPKKVFKIDQLYEEIWGSDSLGDTRTLMVHISNLRKKIETDPANPVYIITIRGVGYKFNA</sequence>
<evidence type="ECO:0000313" key="11">
    <source>
        <dbReference type="Proteomes" id="UP001597497"/>
    </source>
</evidence>
<reference evidence="11" key="1">
    <citation type="journal article" date="2019" name="Int. J. Syst. Evol. Microbiol.">
        <title>The Global Catalogue of Microorganisms (GCM) 10K type strain sequencing project: providing services to taxonomists for standard genome sequencing and annotation.</title>
        <authorList>
            <consortium name="The Broad Institute Genomics Platform"/>
            <consortium name="The Broad Institute Genome Sequencing Center for Infectious Disease"/>
            <person name="Wu L."/>
            <person name="Ma J."/>
        </authorList>
    </citation>
    <scope>NUCLEOTIDE SEQUENCE [LARGE SCALE GENOMIC DNA]</scope>
    <source>
        <strain evidence="11">KCTC 33676</strain>
    </source>
</reference>
<feature type="DNA-binding region" description="OmpR/PhoB-type" evidence="7">
    <location>
        <begin position="131"/>
        <end position="230"/>
    </location>
</feature>
<dbReference type="SUPFAM" id="SSF46894">
    <property type="entry name" value="C-terminal effector domain of the bipartite response regulators"/>
    <property type="match status" value="1"/>
</dbReference>
<keyword evidence="1 6" id="KW-0597">Phosphoprotein</keyword>
<dbReference type="InterPro" id="IPR036388">
    <property type="entry name" value="WH-like_DNA-bd_sf"/>
</dbReference>
<evidence type="ECO:0000256" key="5">
    <source>
        <dbReference type="ARBA" id="ARBA00023163"/>
    </source>
</evidence>
<keyword evidence="11" id="KW-1185">Reference proteome</keyword>
<dbReference type="Gene3D" id="1.10.10.10">
    <property type="entry name" value="Winged helix-like DNA-binding domain superfamily/Winged helix DNA-binding domain"/>
    <property type="match status" value="1"/>
</dbReference>
<dbReference type="InterPro" id="IPR039420">
    <property type="entry name" value="WalR-like"/>
</dbReference>